<comment type="caution">
    <text evidence="1">The sequence shown here is derived from an EMBL/GenBank/DDBJ whole genome shotgun (WGS) entry which is preliminary data.</text>
</comment>
<proteinExistence type="predicted"/>
<dbReference type="Proteomes" id="UP000009882">
    <property type="component" value="Unassembled WGS sequence"/>
</dbReference>
<dbReference type="AlphaFoldDB" id="K9GG12"/>
<gene>
    <name evidence="1" type="ORF">PDIG_36290</name>
</gene>
<dbReference type="InParanoid" id="K9GG12"/>
<keyword evidence="2" id="KW-1185">Reference proteome</keyword>
<reference evidence="2" key="1">
    <citation type="journal article" date="2012" name="BMC Genomics">
        <title>Genome sequence of the necrotrophic fungus Penicillium digitatum, the main postharvest pathogen of citrus.</title>
        <authorList>
            <person name="Marcet-Houben M."/>
            <person name="Ballester A.-R."/>
            <person name="de la Fuente B."/>
            <person name="Harries E."/>
            <person name="Marcos J.F."/>
            <person name="Gonzalez-Candelas L."/>
            <person name="Gabaldon T."/>
        </authorList>
    </citation>
    <scope>NUCLEOTIDE SEQUENCE [LARGE SCALE GENOMIC DNA]</scope>
    <source>
        <strain evidence="2">PHI26 / CECT 20796</strain>
    </source>
</reference>
<dbReference type="EMBL" id="AKCT01000155">
    <property type="protein sequence ID" value="EKV13718.1"/>
    <property type="molecule type" value="Genomic_DNA"/>
</dbReference>
<dbReference type="OrthoDB" id="4509852at2759"/>
<evidence type="ECO:0000313" key="1">
    <source>
        <dbReference type="EMBL" id="EKV13718.1"/>
    </source>
</evidence>
<evidence type="ECO:0000313" key="2">
    <source>
        <dbReference type="Proteomes" id="UP000009882"/>
    </source>
</evidence>
<dbReference type="OMA" id="KTHPEIW"/>
<dbReference type="HOGENOM" id="CLU_2347387_0_0_1"/>
<organism evidence="1 2">
    <name type="scientific">Penicillium digitatum (strain PHI26 / CECT 20796)</name>
    <name type="common">Green mold</name>
    <dbReference type="NCBI Taxonomy" id="1170229"/>
    <lineage>
        <taxon>Eukaryota</taxon>
        <taxon>Fungi</taxon>
        <taxon>Dikarya</taxon>
        <taxon>Ascomycota</taxon>
        <taxon>Pezizomycotina</taxon>
        <taxon>Eurotiomycetes</taxon>
        <taxon>Eurotiomycetidae</taxon>
        <taxon>Eurotiales</taxon>
        <taxon>Aspergillaceae</taxon>
        <taxon>Penicillium</taxon>
    </lineage>
</organism>
<name>K9GG12_PEND2</name>
<protein>
    <submittedName>
        <fullName evidence="1">Uncharacterized protein</fullName>
    </submittedName>
</protein>
<dbReference type="eggNOG" id="ENOG502TBF0">
    <property type="taxonomic scope" value="Eukaryota"/>
</dbReference>
<accession>K9GG12</accession>
<sequence length="97" mass="11210">MTGVWRTEEKAAVLLVFAMWGFKHEAIAEILINRGSEIRGILPANMPFYTQTVSAVRNKLTEIRTQNPQLWSREEGWVRQAVVVHLHNMMLDFKEDG</sequence>